<sequence length="107" mass="12673">MGESDFEHSSMASTSWVYVDVGKSHKEQTDGGVQLHYWGGLTDSEHISHRTLFQEALKIQRQDSSLGGRNPLRRLLSWLQRIFFVLHLHKKVFFWYPPLRCLLRFLW</sequence>
<organism evidence="1 2">
    <name type="scientific">Myripristis murdjan</name>
    <name type="common">pinecone soldierfish</name>
    <dbReference type="NCBI Taxonomy" id="586833"/>
    <lineage>
        <taxon>Eukaryota</taxon>
        <taxon>Metazoa</taxon>
        <taxon>Chordata</taxon>
        <taxon>Craniata</taxon>
        <taxon>Vertebrata</taxon>
        <taxon>Euteleostomi</taxon>
        <taxon>Actinopterygii</taxon>
        <taxon>Neopterygii</taxon>
        <taxon>Teleostei</taxon>
        <taxon>Neoteleostei</taxon>
        <taxon>Acanthomorphata</taxon>
        <taxon>Holocentriformes</taxon>
        <taxon>Holocentridae</taxon>
        <taxon>Myripristis</taxon>
    </lineage>
</organism>
<dbReference type="AlphaFoldDB" id="A0A668ACJ4"/>
<accession>A0A668ACJ4</accession>
<protein>
    <submittedName>
        <fullName evidence="1">Uncharacterized protein</fullName>
    </submittedName>
</protein>
<dbReference type="InParanoid" id="A0A668ACJ4"/>
<dbReference type="Proteomes" id="UP000472263">
    <property type="component" value="Chromosome 3"/>
</dbReference>
<evidence type="ECO:0000313" key="2">
    <source>
        <dbReference type="Proteomes" id="UP000472263"/>
    </source>
</evidence>
<proteinExistence type="predicted"/>
<keyword evidence="2" id="KW-1185">Reference proteome</keyword>
<reference evidence="1" key="3">
    <citation type="submission" date="2025-09" db="UniProtKB">
        <authorList>
            <consortium name="Ensembl"/>
        </authorList>
    </citation>
    <scope>IDENTIFICATION</scope>
</reference>
<reference evidence="1" key="1">
    <citation type="submission" date="2019-06" db="EMBL/GenBank/DDBJ databases">
        <authorList>
            <consortium name="Wellcome Sanger Institute Data Sharing"/>
        </authorList>
    </citation>
    <scope>NUCLEOTIDE SEQUENCE [LARGE SCALE GENOMIC DNA]</scope>
</reference>
<evidence type="ECO:0000313" key="1">
    <source>
        <dbReference type="Ensembl" id="ENSMMDP00005045634.1"/>
    </source>
</evidence>
<dbReference type="Ensembl" id="ENSMMDT00005046530.1">
    <property type="protein sequence ID" value="ENSMMDP00005045634.1"/>
    <property type="gene ID" value="ENSMMDG00005020926.1"/>
</dbReference>
<name>A0A668ACJ4_9TELE</name>
<reference evidence="1" key="2">
    <citation type="submission" date="2025-08" db="UniProtKB">
        <authorList>
            <consortium name="Ensembl"/>
        </authorList>
    </citation>
    <scope>IDENTIFICATION</scope>
</reference>